<dbReference type="STRING" id="708187.A0A1Q8RX80"/>
<evidence type="ECO:0000313" key="8">
    <source>
        <dbReference type="EMBL" id="OLN90000.1"/>
    </source>
</evidence>
<dbReference type="Gene3D" id="1.20.1250.20">
    <property type="entry name" value="MFS general substrate transporter like domains"/>
    <property type="match status" value="1"/>
</dbReference>
<comment type="caution">
    <text evidence="8">The sequence shown here is derived from an EMBL/GenBank/DDBJ whole genome shotgun (WGS) entry which is preliminary data.</text>
</comment>
<dbReference type="GO" id="GO:0016020">
    <property type="term" value="C:membrane"/>
    <property type="evidence" value="ECO:0007669"/>
    <property type="project" value="UniProtKB-SubCell"/>
</dbReference>
<evidence type="ECO:0000256" key="3">
    <source>
        <dbReference type="ARBA" id="ARBA00022989"/>
    </source>
</evidence>
<evidence type="ECO:0000256" key="4">
    <source>
        <dbReference type="ARBA" id="ARBA00023136"/>
    </source>
</evidence>
<evidence type="ECO:0000313" key="9">
    <source>
        <dbReference type="Proteomes" id="UP000186583"/>
    </source>
</evidence>
<dbReference type="InterPro" id="IPR011701">
    <property type="entry name" value="MFS"/>
</dbReference>
<gene>
    <name evidence="8" type="ORF">CCHL11_07265</name>
</gene>
<sequence>VDIKVTWEGPDDPENPKNWTHTRKWMTSVNLSTFAFLSPLSSSMAAPALGPIGQDLHITNEVQLQLVLSIFLLTYALGPFILSPCSEIWGRVPIVRVGNVIFMVFTTLCGFAKSKEQIIAFRFMAGIGGSVTIGMGSGVLSDCWRREDRGKGIAFMQFAPVMGLAIGPIAGGYICQYATWRWAFWSVVIVNVAVQTAAFFCLRETYAPRLLQLKAMKLRKQYKNSSYTTEWEQKNLTLLGLLRTSMTRPWAMLFTQPIIQSLALYQAYNFGILYLIISSFPMLWEEHYGWPKGQATLNYVSIALGSFIGVLVTAPAMDGSYKRLKTRYGISDDEPGVPEFRIPLMIPVSVLMPCGMLLFGWSAQYKLHFLIPNIGVAIMMGCSMVSYQSISAYIADCYALHTASASAASCFLRSMAAFSFPLFVPALFGRLGYGLGGSVLAIVAVVVGIPAPLLLWFYGKRLRTMSRFGSPE</sequence>
<keyword evidence="9" id="KW-1185">Reference proteome</keyword>
<dbReference type="Pfam" id="PF07690">
    <property type="entry name" value="MFS_1"/>
    <property type="match status" value="1"/>
</dbReference>
<feature type="transmembrane region" description="Helical" evidence="6">
    <location>
        <begin position="296"/>
        <end position="317"/>
    </location>
</feature>
<dbReference type="PROSITE" id="PS50850">
    <property type="entry name" value="MFS"/>
    <property type="match status" value="1"/>
</dbReference>
<evidence type="ECO:0000259" key="7">
    <source>
        <dbReference type="PROSITE" id="PS50850"/>
    </source>
</evidence>
<feature type="transmembrane region" description="Helical" evidence="6">
    <location>
        <begin position="62"/>
        <end position="82"/>
    </location>
</feature>
<feature type="transmembrane region" description="Helical" evidence="6">
    <location>
        <begin position="182"/>
        <end position="202"/>
    </location>
</feature>
<evidence type="ECO:0000256" key="5">
    <source>
        <dbReference type="ARBA" id="ARBA00023180"/>
    </source>
</evidence>
<feature type="transmembrane region" description="Helical" evidence="6">
    <location>
        <begin position="399"/>
        <end position="423"/>
    </location>
</feature>
<feature type="transmembrane region" description="Helical" evidence="6">
    <location>
        <begin position="152"/>
        <end position="170"/>
    </location>
</feature>
<feature type="transmembrane region" description="Helical" evidence="6">
    <location>
        <begin position="435"/>
        <end position="458"/>
    </location>
</feature>
<keyword evidence="5" id="KW-0325">Glycoprotein</keyword>
<comment type="subcellular location">
    <subcellularLocation>
        <location evidence="1">Membrane</location>
        <topology evidence="1">Multi-pass membrane protein</topology>
    </subcellularLocation>
</comment>
<keyword evidence="4 6" id="KW-0472">Membrane</keyword>
<evidence type="ECO:0000256" key="6">
    <source>
        <dbReference type="SAM" id="Phobius"/>
    </source>
</evidence>
<dbReference type="EMBL" id="MPGH01000067">
    <property type="protein sequence ID" value="OLN90000.1"/>
    <property type="molecule type" value="Genomic_DNA"/>
</dbReference>
<feature type="transmembrane region" description="Helical" evidence="6">
    <location>
        <begin position="344"/>
        <end position="363"/>
    </location>
</feature>
<feature type="transmembrane region" description="Helical" evidence="6">
    <location>
        <begin position="94"/>
        <end position="113"/>
    </location>
</feature>
<reference evidence="8 9" key="1">
    <citation type="submission" date="2016-11" db="EMBL/GenBank/DDBJ databases">
        <title>Draft Genome Assembly of Colletotrichum chlorophyti a pathogen of herbaceous plants.</title>
        <authorList>
            <person name="Gan P."/>
            <person name="Narusaka M."/>
            <person name="Tsushima A."/>
            <person name="Narusaka Y."/>
            <person name="Takano Y."/>
            <person name="Shirasu K."/>
        </authorList>
    </citation>
    <scope>NUCLEOTIDE SEQUENCE [LARGE SCALE GENOMIC DNA]</scope>
    <source>
        <strain evidence="8 9">NTL11</strain>
    </source>
</reference>
<accession>A0A1Q8RX80</accession>
<dbReference type="AlphaFoldDB" id="A0A1Q8RX80"/>
<feature type="transmembrane region" description="Helical" evidence="6">
    <location>
        <begin position="262"/>
        <end position="284"/>
    </location>
</feature>
<name>A0A1Q8RX80_9PEZI</name>
<dbReference type="OrthoDB" id="6770063at2759"/>
<dbReference type="InterPro" id="IPR020846">
    <property type="entry name" value="MFS_dom"/>
</dbReference>
<dbReference type="GO" id="GO:0022857">
    <property type="term" value="F:transmembrane transporter activity"/>
    <property type="evidence" value="ECO:0007669"/>
    <property type="project" value="InterPro"/>
</dbReference>
<dbReference type="FunFam" id="1.20.1250.20:FF:000011">
    <property type="entry name" value="MFS multidrug transporter, putative"/>
    <property type="match status" value="1"/>
</dbReference>
<dbReference type="InterPro" id="IPR036259">
    <property type="entry name" value="MFS_trans_sf"/>
</dbReference>
<feature type="transmembrane region" description="Helical" evidence="6">
    <location>
        <begin position="369"/>
        <end position="387"/>
    </location>
</feature>
<dbReference type="PANTHER" id="PTHR23502:SF60">
    <property type="entry name" value="MAJOR FACILITATOR SUPERFAMILY (MFS) PROFILE DOMAIN-CONTAINING PROTEIN-RELATED"/>
    <property type="match status" value="1"/>
</dbReference>
<feature type="non-terminal residue" evidence="8">
    <location>
        <position position="1"/>
    </location>
</feature>
<feature type="transmembrane region" description="Helical" evidence="6">
    <location>
        <begin position="29"/>
        <end position="50"/>
    </location>
</feature>
<feature type="transmembrane region" description="Helical" evidence="6">
    <location>
        <begin position="119"/>
        <end position="140"/>
    </location>
</feature>
<evidence type="ECO:0000256" key="2">
    <source>
        <dbReference type="ARBA" id="ARBA00022692"/>
    </source>
</evidence>
<keyword evidence="2 6" id="KW-0812">Transmembrane</keyword>
<dbReference type="PANTHER" id="PTHR23502">
    <property type="entry name" value="MAJOR FACILITATOR SUPERFAMILY"/>
    <property type="match status" value="1"/>
</dbReference>
<organism evidence="8 9">
    <name type="scientific">Colletotrichum chlorophyti</name>
    <dbReference type="NCBI Taxonomy" id="708187"/>
    <lineage>
        <taxon>Eukaryota</taxon>
        <taxon>Fungi</taxon>
        <taxon>Dikarya</taxon>
        <taxon>Ascomycota</taxon>
        <taxon>Pezizomycotina</taxon>
        <taxon>Sordariomycetes</taxon>
        <taxon>Hypocreomycetidae</taxon>
        <taxon>Glomerellales</taxon>
        <taxon>Glomerellaceae</taxon>
        <taxon>Colletotrichum</taxon>
    </lineage>
</organism>
<keyword evidence="3 6" id="KW-1133">Transmembrane helix</keyword>
<dbReference type="Proteomes" id="UP000186583">
    <property type="component" value="Unassembled WGS sequence"/>
</dbReference>
<protein>
    <submittedName>
        <fullName evidence="8">Putative transporter C1529.01-like protein 9</fullName>
    </submittedName>
</protein>
<dbReference type="SUPFAM" id="SSF103473">
    <property type="entry name" value="MFS general substrate transporter"/>
    <property type="match status" value="1"/>
</dbReference>
<feature type="domain" description="Major facilitator superfamily (MFS) profile" evidence="7">
    <location>
        <begin position="27"/>
        <end position="463"/>
    </location>
</feature>
<proteinExistence type="predicted"/>
<evidence type="ECO:0000256" key="1">
    <source>
        <dbReference type="ARBA" id="ARBA00004141"/>
    </source>
</evidence>